<sequence>MEPAIRAAVRDARAQLASGTWQVTEADRASVRELLTVLGKLPDAQRAALPLAARLEQLREAVAATAVASASSSGQLAWFLGKCITAFTPVTHWEAEPGGTGRAYGSTVPTPDQVTDAERAFTLLRALLATAHHQL</sequence>
<dbReference type="EMBL" id="BMMS01000047">
    <property type="protein sequence ID" value="GGO99608.1"/>
    <property type="molecule type" value="Genomic_DNA"/>
</dbReference>
<organism evidence="1 2">
    <name type="scientific">Wenjunlia tyrosinilytica</name>
    <dbReference type="NCBI Taxonomy" id="1544741"/>
    <lineage>
        <taxon>Bacteria</taxon>
        <taxon>Bacillati</taxon>
        <taxon>Actinomycetota</taxon>
        <taxon>Actinomycetes</taxon>
        <taxon>Kitasatosporales</taxon>
        <taxon>Streptomycetaceae</taxon>
        <taxon>Wenjunlia</taxon>
    </lineage>
</organism>
<keyword evidence="2" id="KW-1185">Reference proteome</keyword>
<dbReference type="AlphaFoldDB" id="A0A918E190"/>
<name>A0A918E190_9ACTN</name>
<reference evidence="1" key="1">
    <citation type="journal article" date="2014" name="Int. J. Syst. Evol. Microbiol.">
        <title>Complete genome sequence of Corynebacterium casei LMG S-19264T (=DSM 44701T), isolated from a smear-ripened cheese.</title>
        <authorList>
            <consortium name="US DOE Joint Genome Institute (JGI-PGF)"/>
            <person name="Walter F."/>
            <person name="Albersmeier A."/>
            <person name="Kalinowski J."/>
            <person name="Ruckert C."/>
        </authorList>
    </citation>
    <scope>NUCLEOTIDE SEQUENCE</scope>
    <source>
        <strain evidence="1">CGMCC 4.7201</strain>
    </source>
</reference>
<evidence type="ECO:0000313" key="2">
    <source>
        <dbReference type="Proteomes" id="UP000641932"/>
    </source>
</evidence>
<accession>A0A918E190</accession>
<evidence type="ECO:0000313" key="1">
    <source>
        <dbReference type="EMBL" id="GGO99608.1"/>
    </source>
</evidence>
<reference evidence="1" key="2">
    <citation type="submission" date="2020-09" db="EMBL/GenBank/DDBJ databases">
        <authorList>
            <person name="Sun Q."/>
            <person name="Zhou Y."/>
        </authorList>
    </citation>
    <scope>NUCLEOTIDE SEQUENCE</scope>
    <source>
        <strain evidence="1">CGMCC 4.7201</strain>
    </source>
</reference>
<protein>
    <submittedName>
        <fullName evidence="1">Uncharacterized protein</fullName>
    </submittedName>
</protein>
<gene>
    <name evidence="1" type="ORF">GCM10012280_66440</name>
</gene>
<proteinExistence type="predicted"/>
<dbReference type="Proteomes" id="UP000641932">
    <property type="component" value="Unassembled WGS sequence"/>
</dbReference>
<dbReference type="RefSeq" id="WP_189135534.1">
    <property type="nucleotide sequence ID" value="NZ_BMMS01000047.1"/>
</dbReference>
<comment type="caution">
    <text evidence="1">The sequence shown here is derived from an EMBL/GenBank/DDBJ whole genome shotgun (WGS) entry which is preliminary data.</text>
</comment>